<evidence type="ECO:0000313" key="1">
    <source>
        <dbReference type="EMBL" id="VDN47939.1"/>
    </source>
</evidence>
<sequence length="38" mass="4230">MEGIGKILSGHQASQLIEYEYNPIILIGGRYGTLYFSP</sequence>
<organism evidence="1 2">
    <name type="scientific">Petrocella atlantisensis</name>
    <dbReference type="NCBI Taxonomy" id="2173034"/>
    <lineage>
        <taxon>Bacteria</taxon>
        <taxon>Bacillati</taxon>
        <taxon>Bacillota</taxon>
        <taxon>Clostridia</taxon>
        <taxon>Lachnospirales</taxon>
        <taxon>Vallitaleaceae</taxon>
        <taxon>Petrocella</taxon>
    </lineage>
</organism>
<dbReference type="Proteomes" id="UP000279029">
    <property type="component" value="Chromosome"/>
</dbReference>
<accession>A0A3P7S6M9</accession>
<keyword evidence="2" id="KW-1185">Reference proteome</keyword>
<evidence type="ECO:0000313" key="2">
    <source>
        <dbReference type="Proteomes" id="UP000279029"/>
    </source>
</evidence>
<reference evidence="1 2" key="1">
    <citation type="submission" date="2018-09" db="EMBL/GenBank/DDBJ databases">
        <authorList>
            <person name="Postec A."/>
        </authorList>
    </citation>
    <scope>NUCLEOTIDE SEQUENCE [LARGE SCALE GENOMIC DNA]</scope>
    <source>
        <strain evidence="1">70B-A</strain>
    </source>
</reference>
<dbReference type="EMBL" id="LR130778">
    <property type="protein sequence ID" value="VDN47939.1"/>
    <property type="molecule type" value="Genomic_DNA"/>
</dbReference>
<dbReference type="KEGG" id="cbar:PATL70BA_2056"/>
<name>A0A3P7S6M9_9FIRM</name>
<gene>
    <name evidence="1" type="ORF">PATL70BA_2056</name>
</gene>
<dbReference type="AlphaFoldDB" id="A0A3P7S6M9"/>
<protein>
    <submittedName>
        <fullName evidence="1">Uncharacterized protein</fullName>
    </submittedName>
</protein>
<proteinExistence type="predicted"/>